<dbReference type="PANTHER" id="PTHR33711">
    <property type="entry name" value="DIOXYGENASE, PUTATIVE (AFU_ORTHOLOGUE AFUA_2G02910)-RELATED"/>
    <property type="match status" value="1"/>
</dbReference>
<keyword evidence="6" id="KW-0408">Iron</keyword>
<dbReference type="STRING" id="426757.SAMN04488127_0652"/>
<keyword evidence="5" id="KW-0560">Oxidoreductase</keyword>
<dbReference type="EMBL" id="FNZF01000001">
    <property type="protein sequence ID" value="SEI86475.1"/>
    <property type="molecule type" value="Genomic_DNA"/>
</dbReference>
<evidence type="ECO:0000256" key="2">
    <source>
        <dbReference type="ARBA" id="ARBA00007825"/>
    </source>
</evidence>
<evidence type="ECO:0000256" key="6">
    <source>
        <dbReference type="ARBA" id="ARBA00023004"/>
    </source>
</evidence>
<dbReference type="PANTHER" id="PTHR33711:SF7">
    <property type="entry name" value="INTRADIOL RING-CLEAVAGE DIOXYGENASES DOMAIN-CONTAINING PROTEIN-RELATED"/>
    <property type="match status" value="1"/>
</dbReference>
<keyword evidence="4 9" id="KW-0223">Dioxygenase</keyword>
<accession>A0A1H6UE87</accession>
<organism evidence="9 10">
    <name type="scientific">Bhargavaea ginsengi</name>
    <dbReference type="NCBI Taxonomy" id="426757"/>
    <lineage>
        <taxon>Bacteria</taxon>
        <taxon>Bacillati</taxon>
        <taxon>Bacillota</taxon>
        <taxon>Bacilli</taxon>
        <taxon>Bacillales</taxon>
        <taxon>Caryophanaceae</taxon>
        <taxon>Bhargavaea</taxon>
    </lineage>
</organism>
<evidence type="ECO:0000313" key="10">
    <source>
        <dbReference type="Proteomes" id="UP000199200"/>
    </source>
</evidence>
<dbReference type="GO" id="GO:0018576">
    <property type="term" value="F:catechol 1,2-dioxygenase activity"/>
    <property type="evidence" value="ECO:0007669"/>
    <property type="project" value="InterPro"/>
</dbReference>
<dbReference type="Gene3D" id="2.60.130.10">
    <property type="entry name" value="Aromatic compound dioxygenase"/>
    <property type="match status" value="1"/>
</dbReference>
<evidence type="ECO:0000256" key="4">
    <source>
        <dbReference type="ARBA" id="ARBA00022964"/>
    </source>
</evidence>
<keyword evidence="3" id="KW-0479">Metal-binding</keyword>
<feature type="domain" description="Catechol dioxygenase N-terminal" evidence="8">
    <location>
        <begin position="10"/>
        <end position="68"/>
    </location>
</feature>
<dbReference type="Proteomes" id="UP000199200">
    <property type="component" value="Unassembled WGS sequence"/>
</dbReference>
<dbReference type="AlphaFoldDB" id="A0A1H6UE87"/>
<sequence length="259" mass="29732">MANVTETAVNNRVVEVYDLFVKHMKEFLAEANLNHEEYTNFVNWADRLGRSGEIPLYLDVFVETYVLQAKYKDLPGTEPSLLGPYWTEGSPLVEGKPAKINMREDEPGEKLRFKGNVSDVNGKKLANAKVEWWQDDASGYYSNFDSDAPDFNLRSHFYTDENGDFEVESILPIPYSIPTDGPTGEFTRAAGYHSFRPAHIHMKFEHEGYETLITQVFFEGDEWLETDVARGVRQSLMTKLVDKGDYKEAELDFVLRFDN</sequence>
<protein>
    <submittedName>
        <fullName evidence="9">Catechol 1,2-dioxygenase</fullName>
    </submittedName>
</protein>
<dbReference type="OrthoDB" id="9800887at2"/>
<evidence type="ECO:0000259" key="8">
    <source>
        <dbReference type="Pfam" id="PF04444"/>
    </source>
</evidence>
<dbReference type="RefSeq" id="WP_092049882.1">
    <property type="nucleotide sequence ID" value="NZ_FNZF01000001.1"/>
</dbReference>
<dbReference type="Pfam" id="PF00775">
    <property type="entry name" value="Dioxygenase_C"/>
    <property type="match status" value="1"/>
</dbReference>
<evidence type="ECO:0000256" key="3">
    <source>
        <dbReference type="ARBA" id="ARBA00022723"/>
    </source>
</evidence>
<dbReference type="InterPro" id="IPR000627">
    <property type="entry name" value="Intradiol_dOase_C"/>
</dbReference>
<dbReference type="GO" id="GO:0009712">
    <property type="term" value="P:catechol-containing compound metabolic process"/>
    <property type="evidence" value="ECO:0007669"/>
    <property type="project" value="InterPro"/>
</dbReference>
<proteinExistence type="inferred from homology"/>
<name>A0A1H6UE87_9BACL</name>
<dbReference type="InterPro" id="IPR007535">
    <property type="entry name" value="Catechol_dOase_N"/>
</dbReference>
<evidence type="ECO:0000256" key="5">
    <source>
        <dbReference type="ARBA" id="ARBA00023002"/>
    </source>
</evidence>
<dbReference type="SUPFAM" id="SSF49482">
    <property type="entry name" value="Aromatic compound dioxygenase"/>
    <property type="match status" value="1"/>
</dbReference>
<evidence type="ECO:0000256" key="1">
    <source>
        <dbReference type="ARBA" id="ARBA00001965"/>
    </source>
</evidence>
<dbReference type="GO" id="GO:0008199">
    <property type="term" value="F:ferric iron binding"/>
    <property type="evidence" value="ECO:0007669"/>
    <property type="project" value="InterPro"/>
</dbReference>
<dbReference type="InterPro" id="IPR043029">
    <property type="entry name" value="1_2-CTD_multi_dom"/>
</dbReference>
<dbReference type="Pfam" id="PF04444">
    <property type="entry name" value="Dioxygenase_N"/>
    <property type="match status" value="1"/>
</dbReference>
<feature type="domain" description="Intradiol ring-cleavage dioxygenases" evidence="7">
    <location>
        <begin position="83"/>
        <end position="254"/>
    </location>
</feature>
<dbReference type="InterPro" id="IPR050770">
    <property type="entry name" value="Intradiol_RC_Dioxygenase"/>
</dbReference>
<comment type="similarity">
    <text evidence="2">Belongs to the intradiol ring-cleavage dioxygenase family.</text>
</comment>
<dbReference type="InterPro" id="IPR015889">
    <property type="entry name" value="Intradiol_dOase_core"/>
</dbReference>
<keyword evidence="10" id="KW-1185">Reference proteome</keyword>
<dbReference type="Gene3D" id="6.10.10.40">
    <property type="entry name" value="Catechol 1,2-dioxygenase multimerisation domain-like"/>
    <property type="match status" value="1"/>
</dbReference>
<reference evidence="10" key="1">
    <citation type="submission" date="2016-10" db="EMBL/GenBank/DDBJ databases">
        <authorList>
            <person name="Varghese N."/>
            <person name="Submissions S."/>
        </authorList>
    </citation>
    <scope>NUCLEOTIDE SEQUENCE [LARGE SCALE GENOMIC DNA]</scope>
    <source>
        <strain evidence="10">CGMCC 1.6763</strain>
    </source>
</reference>
<evidence type="ECO:0000313" key="9">
    <source>
        <dbReference type="EMBL" id="SEI86475.1"/>
    </source>
</evidence>
<evidence type="ECO:0000259" key="7">
    <source>
        <dbReference type="Pfam" id="PF00775"/>
    </source>
</evidence>
<comment type="cofactor">
    <cofactor evidence="1">
        <name>Fe(3+)</name>
        <dbReference type="ChEBI" id="CHEBI:29034"/>
    </cofactor>
</comment>
<gene>
    <name evidence="9" type="ORF">SAMN04488127_0652</name>
</gene>